<proteinExistence type="predicted"/>
<organism evidence="1 2">
    <name type="scientific">Algoriphagus chordae</name>
    <dbReference type="NCBI Taxonomy" id="237019"/>
    <lineage>
        <taxon>Bacteria</taxon>
        <taxon>Pseudomonadati</taxon>
        <taxon>Bacteroidota</taxon>
        <taxon>Cytophagia</taxon>
        <taxon>Cytophagales</taxon>
        <taxon>Cyclobacteriaceae</taxon>
        <taxon>Algoriphagus</taxon>
    </lineage>
</organism>
<keyword evidence="2" id="KW-1185">Reference proteome</keyword>
<protein>
    <submittedName>
        <fullName evidence="1">Uncharacterized protein</fullName>
    </submittedName>
</protein>
<dbReference type="AlphaFoldDB" id="A0A2W7QXA6"/>
<dbReference type="Proteomes" id="UP000248882">
    <property type="component" value="Unassembled WGS sequence"/>
</dbReference>
<evidence type="ECO:0000313" key="1">
    <source>
        <dbReference type="EMBL" id="PZX53213.1"/>
    </source>
</evidence>
<reference evidence="1 2" key="1">
    <citation type="submission" date="2018-06" db="EMBL/GenBank/DDBJ databases">
        <title>Genomic Encyclopedia of Archaeal and Bacterial Type Strains, Phase II (KMG-II): from individual species to whole genera.</title>
        <authorList>
            <person name="Goeker M."/>
        </authorList>
    </citation>
    <scope>NUCLEOTIDE SEQUENCE [LARGE SCALE GENOMIC DNA]</scope>
    <source>
        <strain evidence="1 2">DSM 19830</strain>
    </source>
</reference>
<dbReference type="RefSeq" id="WP_111318112.1">
    <property type="nucleotide sequence ID" value="NZ_QKZT01000006.1"/>
</dbReference>
<sequence length="142" mass="16425">MRQRIDELLDKYWEAETSLAEEKELKNLLQNAEGYPEEKALFLGISEISNLEPNLKMPTKVVPIKSRNWMNWAASVAILIGSVWGWTVYEQKQAEQEAYMEVMQAFALIQTNLSKGQEQMHLMNDLKYLNTTNQLFGNPISK</sequence>
<evidence type="ECO:0000313" key="2">
    <source>
        <dbReference type="Proteomes" id="UP000248882"/>
    </source>
</evidence>
<accession>A0A2W7QXA6</accession>
<dbReference type="EMBL" id="QKZT01000006">
    <property type="protein sequence ID" value="PZX53213.1"/>
    <property type="molecule type" value="Genomic_DNA"/>
</dbReference>
<dbReference type="OrthoDB" id="840371at2"/>
<gene>
    <name evidence="1" type="ORF">LV85_01629</name>
</gene>
<name>A0A2W7QXA6_9BACT</name>
<comment type="caution">
    <text evidence="1">The sequence shown here is derived from an EMBL/GenBank/DDBJ whole genome shotgun (WGS) entry which is preliminary data.</text>
</comment>